<reference evidence="1" key="2">
    <citation type="journal article" date="2022" name="New Phytol.">
        <title>Evolutionary transition to the ectomycorrhizal habit in the genomes of a hyperdiverse lineage of mushroom-forming fungi.</title>
        <authorList>
            <person name="Looney B."/>
            <person name="Miyauchi S."/>
            <person name="Morin E."/>
            <person name="Drula E."/>
            <person name="Courty P.E."/>
            <person name="Kohler A."/>
            <person name="Kuo A."/>
            <person name="LaButti K."/>
            <person name="Pangilinan J."/>
            <person name="Lipzen A."/>
            <person name="Riley R."/>
            <person name="Andreopoulos W."/>
            <person name="He G."/>
            <person name="Johnson J."/>
            <person name="Nolan M."/>
            <person name="Tritt A."/>
            <person name="Barry K.W."/>
            <person name="Grigoriev I.V."/>
            <person name="Nagy L.G."/>
            <person name="Hibbett D."/>
            <person name="Henrissat B."/>
            <person name="Matheny P.B."/>
            <person name="Labbe J."/>
            <person name="Martin F.M."/>
        </authorList>
    </citation>
    <scope>NUCLEOTIDE SEQUENCE</scope>
    <source>
        <strain evidence="1">HHB10654</strain>
    </source>
</reference>
<proteinExistence type="predicted"/>
<accession>A0ACB8T9Q2</accession>
<comment type="caution">
    <text evidence="1">The sequence shown here is derived from an EMBL/GenBank/DDBJ whole genome shotgun (WGS) entry which is preliminary data.</text>
</comment>
<protein>
    <submittedName>
        <fullName evidence="1">Uncharacterized protein</fullName>
    </submittedName>
</protein>
<evidence type="ECO:0000313" key="2">
    <source>
        <dbReference type="Proteomes" id="UP000814140"/>
    </source>
</evidence>
<dbReference type="Proteomes" id="UP000814140">
    <property type="component" value="Unassembled WGS sequence"/>
</dbReference>
<keyword evidence="2" id="KW-1185">Reference proteome</keyword>
<organism evidence="1 2">
    <name type="scientific">Artomyces pyxidatus</name>
    <dbReference type="NCBI Taxonomy" id="48021"/>
    <lineage>
        <taxon>Eukaryota</taxon>
        <taxon>Fungi</taxon>
        <taxon>Dikarya</taxon>
        <taxon>Basidiomycota</taxon>
        <taxon>Agaricomycotina</taxon>
        <taxon>Agaricomycetes</taxon>
        <taxon>Russulales</taxon>
        <taxon>Auriscalpiaceae</taxon>
        <taxon>Artomyces</taxon>
    </lineage>
</organism>
<reference evidence="1" key="1">
    <citation type="submission" date="2021-03" db="EMBL/GenBank/DDBJ databases">
        <authorList>
            <consortium name="DOE Joint Genome Institute"/>
            <person name="Ahrendt S."/>
            <person name="Looney B.P."/>
            <person name="Miyauchi S."/>
            <person name="Morin E."/>
            <person name="Drula E."/>
            <person name="Courty P.E."/>
            <person name="Chicoki N."/>
            <person name="Fauchery L."/>
            <person name="Kohler A."/>
            <person name="Kuo A."/>
            <person name="Labutti K."/>
            <person name="Pangilinan J."/>
            <person name="Lipzen A."/>
            <person name="Riley R."/>
            <person name="Andreopoulos W."/>
            <person name="He G."/>
            <person name="Johnson J."/>
            <person name="Barry K.W."/>
            <person name="Grigoriev I.V."/>
            <person name="Nagy L."/>
            <person name="Hibbett D."/>
            <person name="Henrissat B."/>
            <person name="Matheny P.B."/>
            <person name="Labbe J."/>
            <person name="Martin F."/>
        </authorList>
    </citation>
    <scope>NUCLEOTIDE SEQUENCE</scope>
    <source>
        <strain evidence="1">HHB10654</strain>
    </source>
</reference>
<sequence>MSCRRNDRHRFVGCHVGSVRVSGCSKGCCHFWGPEGVEEHERYHYDRPRVGEISVLRVASELPARHCMLAGRPKYVCFDCKRGFKHAFVEGNEYRISNYRTEWMTRPDRRRIADVWEAYAAYHESHDKREKFRVEDVERAYRISGYKDKTVDGYEQTRACSPELWWTPLDGRCPGCGKAGRSVGDTFRIPKVKDDKAWQNVKRMVNEGEAFSYCMTPDEENELIREVARVRDRAKGNENWAQEKRRRLEFLGLAMPIP</sequence>
<name>A0ACB8T9Q2_9AGAM</name>
<evidence type="ECO:0000313" key="1">
    <source>
        <dbReference type="EMBL" id="KAI0065270.1"/>
    </source>
</evidence>
<gene>
    <name evidence="1" type="ORF">BV25DRAFT_156402</name>
</gene>
<dbReference type="EMBL" id="MU277196">
    <property type="protein sequence ID" value="KAI0065270.1"/>
    <property type="molecule type" value="Genomic_DNA"/>
</dbReference>